<sequence>MNRRQGLLASPRRRGATIVAAAVAMVVVIGFAALAVDVGNLYAAKGELQRAADAAAMAGVSAFVDDAVRRLSYGGSSDVVDGAVIETAIHRATRYGAKNATTGLATGLD</sequence>
<organism evidence="2">
    <name type="scientific">marine sediment metagenome</name>
    <dbReference type="NCBI Taxonomy" id="412755"/>
    <lineage>
        <taxon>unclassified sequences</taxon>
        <taxon>metagenomes</taxon>
        <taxon>ecological metagenomes</taxon>
    </lineage>
</organism>
<comment type="caution">
    <text evidence="2">The sequence shown here is derived from an EMBL/GenBank/DDBJ whole genome shotgun (WGS) entry which is preliminary data.</text>
</comment>
<reference evidence="2" key="1">
    <citation type="journal article" date="2014" name="Front. Microbiol.">
        <title>High frequency of phylogenetically diverse reductive dehalogenase-homologous genes in deep subseafloor sedimentary metagenomes.</title>
        <authorList>
            <person name="Kawai M."/>
            <person name="Futagami T."/>
            <person name="Toyoda A."/>
            <person name="Takaki Y."/>
            <person name="Nishi S."/>
            <person name="Hori S."/>
            <person name="Arai W."/>
            <person name="Tsubouchi T."/>
            <person name="Morono Y."/>
            <person name="Uchiyama I."/>
            <person name="Ito T."/>
            <person name="Fujiyama A."/>
            <person name="Inagaki F."/>
            <person name="Takami H."/>
        </authorList>
    </citation>
    <scope>NUCLEOTIDE SEQUENCE</scope>
    <source>
        <strain evidence="2">Expedition CK06-06</strain>
    </source>
</reference>
<dbReference type="EMBL" id="BARS01024168">
    <property type="protein sequence ID" value="GAG04726.1"/>
    <property type="molecule type" value="Genomic_DNA"/>
</dbReference>
<evidence type="ECO:0000313" key="2">
    <source>
        <dbReference type="EMBL" id="GAG04726.1"/>
    </source>
</evidence>
<dbReference type="InterPro" id="IPR028087">
    <property type="entry name" value="Tad_N"/>
</dbReference>
<dbReference type="Pfam" id="PF13400">
    <property type="entry name" value="Tad"/>
    <property type="match status" value="1"/>
</dbReference>
<accession>X0VW15</accession>
<evidence type="ECO:0000259" key="1">
    <source>
        <dbReference type="Pfam" id="PF13400"/>
    </source>
</evidence>
<feature type="non-terminal residue" evidence="2">
    <location>
        <position position="109"/>
    </location>
</feature>
<protein>
    <recommendedName>
        <fullName evidence="1">Putative Flp pilus-assembly TadG-like N-terminal domain-containing protein</fullName>
    </recommendedName>
</protein>
<proteinExistence type="predicted"/>
<gene>
    <name evidence="2" type="ORF">S01H1_38392</name>
</gene>
<name>X0VW15_9ZZZZ</name>
<feature type="domain" description="Putative Flp pilus-assembly TadG-like N-terminal" evidence="1">
    <location>
        <begin position="16"/>
        <end position="61"/>
    </location>
</feature>
<dbReference type="AlphaFoldDB" id="X0VW15"/>